<dbReference type="AlphaFoldDB" id="A0A2C6KLQ5"/>
<dbReference type="VEuPathDB" id="ToxoDB:CSUI_008816"/>
<dbReference type="EMBL" id="MIGC01005047">
    <property type="protein sequence ID" value="PHJ17364.1"/>
    <property type="molecule type" value="Genomic_DNA"/>
</dbReference>
<comment type="caution">
    <text evidence="1">The sequence shown here is derived from an EMBL/GenBank/DDBJ whole genome shotgun (WGS) entry which is preliminary data.</text>
</comment>
<feature type="non-terminal residue" evidence="1">
    <location>
        <position position="1"/>
    </location>
</feature>
<keyword evidence="2" id="KW-1185">Reference proteome</keyword>
<organism evidence="1 2">
    <name type="scientific">Cystoisospora suis</name>
    <dbReference type="NCBI Taxonomy" id="483139"/>
    <lineage>
        <taxon>Eukaryota</taxon>
        <taxon>Sar</taxon>
        <taxon>Alveolata</taxon>
        <taxon>Apicomplexa</taxon>
        <taxon>Conoidasida</taxon>
        <taxon>Coccidia</taxon>
        <taxon>Eucoccidiorida</taxon>
        <taxon>Eimeriorina</taxon>
        <taxon>Sarcocystidae</taxon>
        <taxon>Cystoisospora</taxon>
    </lineage>
</organism>
<dbReference type="RefSeq" id="XP_067919086.1">
    <property type="nucleotide sequence ID" value="XM_068068940.1"/>
</dbReference>
<accession>A0A2C6KLQ5</accession>
<name>A0A2C6KLQ5_9APIC</name>
<dbReference type="GeneID" id="94432151"/>
<sequence length="61" mass="7251">SRLFASFFLFVFCKSRGKANLLATAFLDKKLHEPSSSSSFRRRRRRRRILFSATFLCFNKE</sequence>
<feature type="non-terminal residue" evidence="1">
    <location>
        <position position="61"/>
    </location>
</feature>
<dbReference type="Proteomes" id="UP000221165">
    <property type="component" value="Unassembled WGS sequence"/>
</dbReference>
<protein>
    <submittedName>
        <fullName evidence="1">Uncharacterized protein</fullName>
    </submittedName>
</protein>
<reference evidence="1 2" key="1">
    <citation type="journal article" date="2017" name="Int. J. Parasitol.">
        <title>The genome of the protozoan parasite Cystoisospora suis and a reverse vaccinology approach to identify vaccine candidates.</title>
        <authorList>
            <person name="Palmieri N."/>
            <person name="Shrestha A."/>
            <person name="Ruttkowski B."/>
            <person name="Beck T."/>
            <person name="Vogl C."/>
            <person name="Tomley F."/>
            <person name="Blake D.P."/>
            <person name="Joachim A."/>
        </authorList>
    </citation>
    <scope>NUCLEOTIDE SEQUENCE [LARGE SCALE GENOMIC DNA]</scope>
    <source>
        <strain evidence="1 2">Wien I</strain>
    </source>
</reference>
<proteinExistence type="predicted"/>
<evidence type="ECO:0000313" key="2">
    <source>
        <dbReference type="Proteomes" id="UP000221165"/>
    </source>
</evidence>
<gene>
    <name evidence="1" type="ORF">CSUI_008816</name>
</gene>
<evidence type="ECO:0000313" key="1">
    <source>
        <dbReference type="EMBL" id="PHJ17364.1"/>
    </source>
</evidence>